<dbReference type="InterPro" id="IPR001248">
    <property type="entry name" value="Pur-cyt_permease"/>
</dbReference>
<evidence type="ECO:0000256" key="7">
    <source>
        <dbReference type="SAM" id="Phobius"/>
    </source>
</evidence>
<feature type="transmembrane region" description="Helical" evidence="7">
    <location>
        <begin position="282"/>
        <end position="304"/>
    </location>
</feature>
<feature type="transmembrane region" description="Helical" evidence="7">
    <location>
        <begin position="163"/>
        <end position="186"/>
    </location>
</feature>
<evidence type="ECO:0000256" key="6">
    <source>
        <dbReference type="SAM" id="MobiDB-lite"/>
    </source>
</evidence>
<feature type="transmembrane region" description="Helical" evidence="7">
    <location>
        <begin position="467"/>
        <end position="483"/>
    </location>
</feature>
<protein>
    <submittedName>
        <fullName evidence="8">NCS1 family nucleobase:cation symporter-1</fullName>
    </submittedName>
</protein>
<sequence>MNRQARPEAVPSSSAMQHGAQDDRLRNSDLLPAAKQDWNWYDYLSFWMSDVHSVGGYVTAGNLFTLGLPSGLVFAALLGGVLIVNALCNLVAVPSQRTGTPFPVVCRMSFGVLGANIPALIRGVIAVCWYGIQTWLASNALVVLTLRLAPGLTPWAEVRLHGVLGLSAVGWGAFALLWLMQAAIFWRGIETIRRFIELAGPAVYAVMIALDLYLLQHVGWRHFSLQITGAAAPLHGGALVWASVNAVALVVSYFSGPMLNFGDFARYGRSAADIRRGNFWGLPFNFIGFSALTICTIALTAPAFGHVMIDPVETVAHIDSLTAVIFGMLTFIIATAGINIVANFVSASFDFSNLSPRHISLRSGGMIAAAGSIAIMPWKLYGNPHVMHLTLDVLATFIGPLFGILVCDYYIVRRRAVDVAALYTTSRQGCYWYRNGVNPAAILALLIAVMAGSASVFLPALSVLSEFAWFIGCLTGGLCYLALMKSGHAIRDCFKSLNLWKT</sequence>
<reference evidence="8 9" key="1">
    <citation type="journal article" date="2020" name="Microorganisms">
        <title>Description of Komagataeibacter melaceti sp. nov. and Komagataeibacter melomenusus sp. nov. Isolated from Apple Cider Vinegar.</title>
        <authorList>
            <person name="Maric L."/>
            <person name="Cleenwerck I."/>
            <person name="Accetto T."/>
            <person name="Vandamme P."/>
            <person name="Trcek J."/>
        </authorList>
    </citation>
    <scope>NUCLEOTIDE SEQUENCE [LARGE SCALE GENOMIC DNA]</scope>
    <source>
        <strain evidence="8 9">AV436</strain>
    </source>
</reference>
<dbReference type="PANTHER" id="PTHR30618">
    <property type="entry name" value="NCS1 FAMILY PURINE/PYRIMIDINE TRANSPORTER"/>
    <property type="match status" value="1"/>
</dbReference>
<accession>A0ABX2ACN8</accession>
<dbReference type="Proteomes" id="UP000623090">
    <property type="component" value="Unassembled WGS sequence"/>
</dbReference>
<feature type="transmembrane region" description="Helical" evidence="7">
    <location>
        <begin position="359"/>
        <end position="381"/>
    </location>
</feature>
<feature type="transmembrane region" description="Helical" evidence="7">
    <location>
        <begin position="198"/>
        <end position="218"/>
    </location>
</feature>
<comment type="similarity">
    <text evidence="2">Belongs to the purine-cytosine permease (2.A.39) family.</text>
</comment>
<proteinExistence type="inferred from homology"/>
<dbReference type="Gene3D" id="1.10.4160.10">
    <property type="entry name" value="Hydantoin permease"/>
    <property type="match status" value="1"/>
</dbReference>
<evidence type="ECO:0000256" key="3">
    <source>
        <dbReference type="ARBA" id="ARBA00022692"/>
    </source>
</evidence>
<evidence type="ECO:0000256" key="5">
    <source>
        <dbReference type="ARBA" id="ARBA00023136"/>
    </source>
</evidence>
<feature type="region of interest" description="Disordered" evidence="6">
    <location>
        <begin position="1"/>
        <end position="22"/>
    </location>
</feature>
<evidence type="ECO:0000256" key="1">
    <source>
        <dbReference type="ARBA" id="ARBA00004141"/>
    </source>
</evidence>
<feature type="transmembrane region" description="Helical" evidence="7">
    <location>
        <begin position="441"/>
        <end position="461"/>
    </location>
</feature>
<evidence type="ECO:0000256" key="2">
    <source>
        <dbReference type="ARBA" id="ARBA00008974"/>
    </source>
</evidence>
<feature type="transmembrane region" description="Helical" evidence="7">
    <location>
        <begin position="324"/>
        <end position="347"/>
    </location>
</feature>
<dbReference type="Pfam" id="PF02133">
    <property type="entry name" value="Transp_cyt_pur"/>
    <property type="match status" value="1"/>
</dbReference>
<feature type="transmembrane region" description="Helical" evidence="7">
    <location>
        <begin position="238"/>
        <end position="261"/>
    </location>
</feature>
<comment type="subcellular location">
    <subcellularLocation>
        <location evidence="1">Membrane</location>
        <topology evidence="1">Multi-pass membrane protein</topology>
    </subcellularLocation>
</comment>
<feature type="transmembrane region" description="Helical" evidence="7">
    <location>
        <begin position="72"/>
        <end position="92"/>
    </location>
</feature>
<evidence type="ECO:0000256" key="4">
    <source>
        <dbReference type="ARBA" id="ARBA00022989"/>
    </source>
</evidence>
<keyword evidence="5 7" id="KW-0472">Membrane</keyword>
<dbReference type="EMBL" id="JABJWC010000012">
    <property type="protein sequence ID" value="NPC66113.1"/>
    <property type="molecule type" value="Genomic_DNA"/>
</dbReference>
<keyword evidence="3 7" id="KW-0812">Transmembrane</keyword>
<evidence type="ECO:0000313" key="9">
    <source>
        <dbReference type="Proteomes" id="UP000623090"/>
    </source>
</evidence>
<keyword evidence="4 7" id="KW-1133">Transmembrane helix</keyword>
<keyword evidence="9" id="KW-1185">Reference proteome</keyword>
<feature type="transmembrane region" description="Helical" evidence="7">
    <location>
        <begin position="393"/>
        <end position="412"/>
    </location>
</feature>
<organism evidence="8 9">
    <name type="scientific">Komagataeibacter melomenusus</name>
    <dbReference type="NCBI Taxonomy" id="2766578"/>
    <lineage>
        <taxon>Bacteria</taxon>
        <taxon>Pseudomonadati</taxon>
        <taxon>Pseudomonadota</taxon>
        <taxon>Alphaproteobacteria</taxon>
        <taxon>Acetobacterales</taxon>
        <taxon>Acetobacteraceae</taxon>
        <taxon>Komagataeibacter</taxon>
    </lineage>
</organism>
<comment type="caution">
    <text evidence="8">The sequence shown here is derived from an EMBL/GenBank/DDBJ whole genome shotgun (WGS) entry which is preliminary data.</text>
</comment>
<name>A0ABX2ACN8_9PROT</name>
<gene>
    <name evidence="8" type="ORF">HNW77_06855</name>
</gene>
<dbReference type="InterPro" id="IPR045225">
    <property type="entry name" value="Uracil/uridine/allantoin_perm"/>
</dbReference>
<dbReference type="RefSeq" id="WP_172156348.1">
    <property type="nucleotide sequence ID" value="NZ_JABJWC010000012.1"/>
</dbReference>
<evidence type="ECO:0000313" key="8">
    <source>
        <dbReference type="EMBL" id="NPC66113.1"/>
    </source>
</evidence>
<dbReference type="PANTHER" id="PTHR30618:SF6">
    <property type="entry name" value="NCS1 FAMILY NUCLEOBASE:CATION SYMPORTER-1"/>
    <property type="match status" value="1"/>
</dbReference>
<feature type="transmembrane region" description="Helical" evidence="7">
    <location>
        <begin position="104"/>
        <end position="132"/>
    </location>
</feature>
<dbReference type="CDD" id="cd11555">
    <property type="entry name" value="SLC-NCS1sbd_u1"/>
    <property type="match status" value="1"/>
</dbReference>